<dbReference type="AlphaFoldDB" id="A0A2K3YW41"/>
<evidence type="ECO:0000313" key="3">
    <source>
        <dbReference type="Proteomes" id="UP000242752"/>
    </source>
</evidence>
<accession>A0A2K3YW41</accession>
<keyword evidence="1" id="KW-0812">Transmembrane</keyword>
<feature type="transmembrane region" description="Helical" evidence="1">
    <location>
        <begin position="45"/>
        <end position="73"/>
    </location>
</feature>
<organism evidence="2 3">
    <name type="scientific">Staphylococcus rostri</name>
    <dbReference type="NCBI Taxonomy" id="522262"/>
    <lineage>
        <taxon>Bacteria</taxon>
        <taxon>Bacillati</taxon>
        <taxon>Bacillota</taxon>
        <taxon>Bacilli</taxon>
        <taxon>Bacillales</taxon>
        <taxon>Staphylococcaceae</taxon>
        <taxon>Staphylococcus</taxon>
    </lineage>
</organism>
<dbReference type="RefSeq" id="WP_103357228.1">
    <property type="nucleotide sequence ID" value="NZ_CP113107.1"/>
</dbReference>
<proteinExistence type="predicted"/>
<feature type="transmembrane region" description="Helical" evidence="1">
    <location>
        <begin position="119"/>
        <end position="137"/>
    </location>
</feature>
<dbReference type="EMBL" id="PPRF01000012">
    <property type="protein sequence ID" value="PNZ29826.1"/>
    <property type="molecule type" value="Genomic_DNA"/>
</dbReference>
<protein>
    <recommendedName>
        <fullName evidence="4">Yip1 domain-containing protein</fullName>
    </recommendedName>
</protein>
<reference evidence="2 3" key="1">
    <citation type="submission" date="2017-08" db="EMBL/GenBank/DDBJ databases">
        <title>Draft genome sequences of 64 type strains of genus Staph aureus.</title>
        <authorList>
            <person name="Cole K."/>
            <person name="Golubchik T."/>
            <person name="Russell J."/>
            <person name="Foster D."/>
            <person name="Llewelyn M."/>
            <person name="Wilson D."/>
            <person name="Crook D."/>
            <person name="Paul J."/>
        </authorList>
    </citation>
    <scope>NUCLEOTIDE SEQUENCE [LARGE SCALE GENOMIC DNA]</scope>
    <source>
        <strain evidence="2 3">DSM 21968</strain>
    </source>
</reference>
<evidence type="ECO:0000256" key="1">
    <source>
        <dbReference type="SAM" id="Phobius"/>
    </source>
</evidence>
<comment type="caution">
    <text evidence="2">The sequence shown here is derived from an EMBL/GenBank/DDBJ whole genome shotgun (WGS) entry which is preliminary data.</text>
</comment>
<name>A0A2K3YW41_9STAP</name>
<keyword evidence="3" id="KW-1185">Reference proteome</keyword>
<feature type="transmembrane region" description="Helical" evidence="1">
    <location>
        <begin position="94"/>
        <end position="113"/>
    </location>
</feature>
<sequence>MRLKHNILSVCIILFLTFCFVWYILNSLPTEEIYNIQKLLNSDGIRAYAFFSLLLLLLLVAVIFLYNFLFILIRLVSKSVFNINNDNNIAIVNYIFLATLGFSLLINTLLGIWSNTLMYFIFNPATVFGVLCITVYLWRKLNGLNINHIIYIILLYAWLVLINAFLQEGFFNG</sequence>
<gene>
    <name evidence="2" type="ORF">CD122_01355</name>
</gene>
<feature type="transmembrane region" description="Helical" evidence="1">
    <location>
        <begin position="149"/>
        <end position="166"/>
    </location>
</feature>
<keyword evidence="1" id="KW-1133">Transmembrane helix</keyword>
<dbReference type="Proteomes" id="UP000242752">
    <property type="component" value="Unassembled WGS sequence"/>
</dbReference>
<evidence type="ECO:0008006" key="4">
    <source>
        <dbReference type="Google" id="ProtNLM"/>
    </source>
</evidence>
<evidence type="ECO:0000313" key="2">
    <source>
        <dbReference type="EMBL" id="PNZ29826.1"/>
    </source>
</evidence>
<feature type="transmembrane region" description="Helical" evidence="1">
    <location>
        <begin position="7"/>
        <end position="25"/>
    </location>
</feature>
<keyword evidence="1" id="KW-0472">Membrane</keyword>